<evidence type="ECO:0000256" key="1">
    <source>
        <dbReference type="ARBA" id="ARBA00005753"/>
    </source>
</evidence>
<evidence type="ECO:0000313" key="11">
    <source>
        <dbReference type="Proteomes" id="UP000294530"/>
    </source>
</evidence>
<dbReference type="PANTHER" id="PTHR11635:SF152">
    <property type="entry name" value="CAMP-DEPENDENT PROTEIN KINASE TYPE I REGULATORY SUBUNIT-RELATED"/>
    <property type="match status" value="1"/>
</dbReference>
<keyword evidence="11" id="KW-1185">Reference proteome</keyword>
<dbReference type="InterPro" id="IPR018490">
    <property type="entry name" value="cNMP-bd_dom_sf"/>
</dbReference>
<keyword evidence="6 7" id="KW-0114">cAMP</keyword>
<keyword evidence="4" id="KW-0677">Repeat</keyword>
<gene>
    <name evidence="10" type="ORF">CCR75_001107</name>
</gene>
<feature type="compositionally biased region" description="Basic and acidic residues" evidence="8">
    <location>
        <begin position="1"/>
        <end position="22"/>
    </location>
</feature>
<proteinExistence type="inferred from homology"/>
<dbReference type="PRINTS" id="PR00103">
    <property type="entry name" value="CAMPKINASE"/>
</dbReference>
<dbReference type="GO" id="GO:0005952">
    <property type="term" value="C:cAMP-dependent protein kinase complex"/>
    <property type="evidence" value="ECO:0007669"/>
    <property type="project" value="InterPro"/>
</dbReference>
<dbReference type="InterPro" id="IPR014710">
    <property type="entry name" value="RmlC-like_jellyroll"/>
</dbReference>
<feature type="binding site" evidence="7">
    <location>
        <position position="176"/>
    </location>
    <ligand>
        <name>3',5'-cyclic AMP</name>
        <dbReference type="ChEBI" id="CHEBI:58165"/>
        <label>1</label>
    </ligand>
</feature>
<comment type="caution">
    <text evidence="10">The sequence shown here is derived from an EMBL/GenBank/DDBJ whole genome shotgun (WGS) entry which is preliminary data.</text>
</comment>
<organism evidence="10 11">
    <name type="scientific">Bremia lactucae</name>
    <name type="common">Lettuce downy mildew</name>
    <dbReference type="NCBI Taxonomy" id="4779"/>
    <lineage>
        <taxon>Eukaryota</taxon>
        <taxon>Sar</taxon>
        <taxon>Stramenopiles</taxon>
        <taxon>Oomycota</taxon>
        <taxon>Peronosporomycetes</taxon>
        <taxon>Peronosporales</taxon>
        <taxon>Peronosporaceae</taxon>
        <taxon>Bremia</taxon>
    </lineage>
</organism>
<dbReference type="GO" id="GO:0005829">
    <property type="term" value="C:cytosol"/>
    <property type="evidence" value="ECO:0007669"/>
    <property type="project" value="TreeGrafter"/>
</dbReference>
<dbReference type="RefSeq" id="XP_067821198.1">
    <property type="nucleotide sequence ID" value="XM_067959212.1"/>
</dbReference>
<dbReference type="GO" id="GO:0030552">
    <property type="term" value="F:cAMP binding"/>
    <property type="evidence" value="ECO:0007669"/>
    <property type="project" value="UniProtKB-KW"/>
</dbReference>
<evidence type="ECO:0000256" key="4">
    <source>
        <dbReference type="ARBA" id="ARBA00022737"/>
    </source>
</evidence>
<keyword evidence="5 7" id="KW-0547">Nucleotide-binding</keyword>
<dbReference type="Proteomes" id="UP000294530">
    <property type="component" value="Unassembled WGS sequence"/>
</dbReference>
<feature type="binding site" evidence="7">
    <location>
        <position position="185"/>
    </location>
    <ligand>
        <name>3',5'-cyclic AMP</name>
        <dbReference type="ChEBI" id="CHEBI:58165"/>
        <label>1</label>
    </ligand>
</feature>
<dbReference type="KEGG" id="blac:94344883"/>
<dbReference type="SMART" id="SM00100">
    <property type="entry name" value="cNMP"/>
    <property type="match status" value="2"/>
</dbReference>
<evidence type="ECO:0000256" key="2">
    <source>
        <dbReference type="ARBA" id="ARBA00022553"/>
    </source>
</evidence>
<keyword evidence="2" id="KW-0597">Phosphoprotein</keyword>
<dbReference type="GO" id="GO:0004862">
    <property type="term" value="F:cAMP-dependent protein kinase inhibitor activity"/>
    <property type="evidence" value="ECO:0007669"/>
    <property type="project" value="TreeGrafter"/>
</dbReference>
<dbReference type="PANTHER" id="PTHR11635">
    <property type="entry name" value="CAMP-DEPENDENT PROTEIN KINASE REGULATORY CHAIN"/>
    <property type="match status" value="1"/>
</dbReference>
<dbReference type="InterPro" id="IPR018488">
    <property type="entry name" value="cNMP-bd_CS"/>
</dbReference>
<dbReference type="InterPro" id="IPR000595">
    <property type="entry name" value="cNMP-bd_dom"/>
</dbReference>
<feature type="domain" description="Cyclic nucleotide-binding" evidence="9">
    <location>
        <begin position="229"/>
        <end position="345"/>
    </location>
</feature>
<dbReference type="OrthoDB" id="417078at2759"/>
<evidence type="ECO:0000256" key="7">
    <source>
        <dbReference type="PIRSR" id="PIRSR000548-1"/>
    </source>
</evidence>
<dbReference type="AlphaFoldDB" id="A0A976IH64"/>
<evidence type="ECO:0000313" key="10">
    <source>
        <dbReference type="EMBL" id="TDH71699.1"/>
    </source>
</evidence>
<evidence type="ECO:0000259" key="9">
    <source>
        <dbReference type="PROSITE" id="PS50042"/>
    </source>
</evidence>
<dbReference type="SUPFAM" id="SSF51206">
    <property type="entry name" value="cAMP-binding domain-like"/>
    <property type="match status" value="2"/>
</dbReference>
<evidence type="ECO:0000256" key="6">
    <source>
        <dbReference type="ARBA" id="ARBA00023149"/>
    </source>
</evidence>
<comment type="similarity">
    <text evidence="1">Belongs to the cAMP-dependent kinase regulatory chain family.</text>
</comment>
<evidence type="ECO:0000256" key="5">
    <source>
        <dbReference type="ARBA" id="ARBA00022741"/>
    </source>
</evidence>
<dbReference type="InterPro" id="IPR050503">
    <property type="entry name" value="cAMP-dep_PK_reg_su-like"/>
</dbReference>
<dbReference type="CDD" id="cd00038">
    <property type="entry name" value="CAP_ED"/>
    <property type="match status" value="2"/>
</dbReference>
<dbReference type="PROSITE" id="PS00889">
    <property type="entry name" value="CNMP_BINDING_2"/>
    <property type="match status" value="2"/>
</dbReference>
<dbReference type="EMBL" id="SHOA02000015">
    <property type="protein sequence ID" value="TDH71699.1"/>
    <property type="molecule type" value="Genomic_DNA"/>
</dbReference>
<dbReference type="InterPro" id="IPR012198">
    <property type="entry name" value="cAMP_dep_PK_reg_su"/>
</dbReference>
<protein>
    <recommendedName>
        <fullName evidence="9">Cyclic nucleotide-binding domain-containing protein</fullName>
    </recommendedName>
</protein>
<feature type="compositionally biased region" description="Acidic residues" evidence="8">
    <location>
        <begin position="32"/>
        <end position="48"/>
    </location>
</feature>
<dbReference type="Gene3D" id="2.60.120.10">
    <property type="entry name" value="Jelly Rolls"/>
    <property type="match status" value="2"/>
</dbReference>
<reference evidence="10 11" key="1">
    <citation type="journal article" date="2021" name="Genome Biol.">
        <title>AFLAP: assembly-free linkage analysis pipeline using k-mers from genome sequencing data.</title>
        <authorList>
            <person name="Fletcher K."/>
            <person name="Zhang L."/>
            <person name="Gil J."/>
            <person name="Han R."/>
            <person name="Cavanaugh K."/>
            <person name="Michelmore R."/>
        </authorList>
    </citation>
    <scope>NUCLEOTIDE SEQUENCE [LARGE SCALE GENOMIC DNA]</scope>
    <source>
        <strain evidence="10 11">SF5</strain>
    </source>
</reference>
<feature type="binding site" evidence="7">
    <location>
        <position position="304"/>
    </location>
    <ligand>
        <name>3',5'-cyclic AMP</name>
        <dbReference type="ChEBI" id="CHEBI:58165"/>
        <label>2</label>
    </ligand>
</feature>
<feature type="region of interest" description="Disordered" evidence="8">
    <location>
        <begin position="1"/>
        <end position="48"/>
    </location>
</feature>
<dbReference type="GeneID" id="94344883"/>
<dbReference type="GO" id="GO:0034236">
    <property type="term" value="F:protein kinase A catalytic subunit binding"/>
    <property type="evidence" value="ECO:0007669"/>
    <property type="project" value="TreeGrafter"/>
</dbReference>
<sequence>MPIKDSDRTTNHEVDNAAEKPRCLMTCHPGESEDDETEEEAASDSDGAEYVDISAITARLGGSARSHRRSVVSSSVSPPNELWTPPMYPKSVQEAESIRRSVRRNLLFTNIPEDTLQVLVDAMEEFAVNTGVDIVTQDDVNGDRFFIIDSGICDVLVNGQVASEVAASSARNCFGELALLYESPRAATVRAKTPVKGWSLDRMTFKRVLMATTMQQRALYMDFIHQVPILSTLSSNEKMIVADALRVQFAEAGEVILMEGAWGDDFYIIADGEVKCTRGGEEVSARLGTGDFFGELALIHDVVRQATVTAISKTKLLMLDRATFKRLLGPMQEHLRKRADLYDLYMNAPSFT</sequence>
<dbReference type="PIRSF" id="PIRSF000548">
    <property type="entry name" value="PK_regulatory"/>
    <property type="match status" value="1"/>
</dbReference>
<feature type="domain" description="Cyclic nucleotide-binding" evidence="9">
    <location>
        <begin position="107"/>
        <end position="226"/>
    </location>
</feature>
<evidence type="ECO:0000256" key="8">
    <source>
        <dbReference type="SAM" id="MobiDB-lite"/>
    </source>
</evidence>
<dbReference type="PROSITE" id="PS50042">
    <property type="entry name" value="CNMP_BINDING_3"/>
    <property type="match status" value="2"/>
</dbReference>
<keyword evidence="3 7" id="KW-0116">cAMP-binding</keyword>
<name>A0A976IH64_BRELC</name>
<accession>A0A976IH64</accession>
<dbReference type="Pfam" id="PF00027">
    <property type="entry name" value="cNMP_binding"/>
    <property type="match status" value="2"/>
</dbReference>
<evidence type="ECO:0000256" key="3">
    <source>
        <dbReference type="ARBA" id="ARBA00022566"/>
    </source>
</evidence>
<feature type="binding site" evidence="7">
    <location>
        <position position="295"/>
    </location>
    <ligand>
        <name>3',5'-cyclic AMP</name>
        <dbReference type="ChEBI" id="CHEBI:58165"/>
        <label>2</label>
    </ligand>
</feature>